<evidence type="ECO:0000256" key="1">
    <source>
        <dbReference type="SAM" id="Coils"/>
    </source>
</evidence>
<proteinExistence type="predicted"/>
<dbReference type="EMBL" id="CP144530">
    <property type="protein sequence ID" value="WWC57750.1"/>
    <property type="molecule type" value="Genomic_DNA"/>
</dbReference>
<keyword evidence="1" id="KW-0175">Coiled coil</keyword>
<feature type="compositionally biased region" description="Basic and acidic residues" evidence="2">
    <location>
        <begin position="42"/>
        <end position="52"/>
    </location>
</feature>
<accession>A0A1A6AEL3</accession>
<dbReference type="OrthoDB" id="10689777at2759"/>
<organism evidence="3">
    <name type="scientific">Kwoniella dejecticola CBS 10117</name>
    <dbReference type="NCBI Taxonomy" id="1296121"/>
    <lineage>
        <taxon>Eukaryota</taxon>
        <taxon>Fungi</taxon>
        <taxon>Dikarya</taxon>
        <taxon>Basidiomycota</taxon>
        <taxon>Agaricomycotina</taxon>
        <taxon>Tremellomycetes</taxon>
        <taxon>Tremellales</taxon>
        <taxon>Cryptococcaceae</taxon>
        <taxon>Kwoniella</taxon>
    </lineage>
</organism>
<dbReference type="VEuPathDB" id="FungiDB:I303_00285"/>
<feature type="coiled-coil region" evidence="1">
    <location>
        <begin position="254"/>
        <end position="441"/>
    </location>
</feature>
<dbReference type="STRING" id="1296121.A0A1A6AEL3"/>
<gene>
    <name evidence="3" type="ORF">I303_00285</name>
    <name evidence="4" type="ORF">I303_100285</name>
</gene>
<evidence type="ECO:0000313" key="4">
    <source>
        <dbReference type="EMBL" id="WWC57750.1"/>
    </source>
</evidence>
<keyword evidence="5" id="KW-1185">Reference proteome</keyword>
<name>A0A1A6AEL3_9TREE</name>
<evidence type="ECO:0000313" key="5">
    <source>
        <dbReference type="Proteomes" id="UP000078595"/>
    </source>
</evidence>
<sequence>MAPNPHPIPVKPIYPLGGNDDLTFKNVPFRSALWRPIGNRSDGNHEVSRSITERSPASDQSSISCAQHSLDERQESSSSGKRSRHAILVSNQVEEDTITDTEAKRTKVANRSGDSADRLEVTVESDNFQPRPSDDEDETTHSVQAVSVSQELIRFFSSSTDKETLPTFAAYLSPEIRQALLESRQVFIRLEKDKELWSSRAYKAENELELSRTEVAYVKEKYLGAKEAICTKEKTLISLIERIEVVSSSHASELAQAGEQLQQATSAKELLRDRKQTLLNEIREEQDRHAKLSEDYTNLQQAYIESEKNSAAKVDQLEQEAKQFRTQQITADTEIASLKREVNKLLEELNDLNDLHESTNETRDKWMSLATQREAANSDLVKEKASLEREIAELKASHNAIQSSRHQVQARKGQTELERKLATAEERVTNLRLQVASGEDQLEKGKDLRRSIEKRLSTQEKLVKDKDRMLESGKARYGELIKEYGTYKERTEEQLTRTEKELREKNDTVQRLFHDLETTRRTLRDTGNQRETTQLIMKRIAALNATAQKLLMEHEASSDIRAQLADEIASKNRYLTQLRGHIKQSGYAEEHWVTKSSEECQDYLKKLNALGAREREMDRLFESLR</sequence>
<reference evidence="3" key="1">
    <citation type="submission" date="2013-07" db="EMBL/GenBank/DDBJ databases">
        <title>The Genome Sequence of Cryptococcus dejecticola CBS10117.</title>
        <authorList>
            <consortium name="The Broad Institute Genome Sequencing Platform"/>
            <person name="Cuomo C."/>
            <person name="Litvintseva A."/>
            <person name="Chen Y."/>
            <person name="Heitman J."/>
            <person name="Sun S."/>
            <person name="Springer D."/>
            <person name="Dromer F."/>
            <person name="Young S.K."/>
            <person name="Zeng Q."/>
            <person name="Gargeya S."/>
            <person name="Fitzgerald M."/>
            <person name="Abouelleil A."/>
            <person name="Alvarado L."/>
            <person name="Berlin A.M."/>
            <person name="Chapman S.B."/>
            <person name="Dewar J."/>
            <person name="Goldberg J."/>
            <person name="Griggs A."/>
            <person name="Gujja S."/>
            <person name="Hansen M."/>
            <person name="Howarth C."/>
            <person name="Imamovic A."/>
            <person name="Larimer J."/>
            <person name="McCowan C."/>
            <person name="Murphy C."/>
            <person name="Pearson M."/>
            <person name="Priest M."/>
            <person name="Roberts A."/>
            <person name="Saif S."/>
            <person name="Shea T."/>
            <person name="Sykes S."/>
            <person name="Wortman J."/>
            <person name="Nusbaum C."/>
            <person name="Birren B."/>
        </authorList>
    </citation>
    <scope>NUCLEOTIDE SEQUENCE [LARGE SCALE GENOMIC DNA]</scope>
    <source>
        <strain evidence="3">CBS 10117</strain>
    </source>
</reference>
<dbReference type="RefSeq" id="XP_018266310.1">
    <property type="nucleotide sequence ID" value="XM_018403656.1"/>
</dbReference>
<dbReference type="GeneID" id="28963984"/>
<dbReference type="KEGG" id="kdj:28963984"/>
<dbReference type="Proteomes" id="UP000078595">
    <property type="component" value="Chromosome 1"/>
</dbReference>
<protein>
    <submittedName>
        <fullName evidence="3">Uncharacterized protein</fullName>
    </submittedName>
</protein>
<evidence type="ECO:0000256" key="2">
    <source>
        <dbReference type="SAM" id="MobiDB-lite"/>
    </source>
</evidence>
<dbReference type="AlphaFoldDB" id="A0A1A6AEL3"/>
<reference evidence="4" key="3">
    <citation type="submission" date="2024-02" db="EMBL/GenBank/DDBJ databases">
        <title>Comparative genomics of Cryptococcus and Kwoniella reveals pathogenesis evolution and contrasting modes of karyotype evolution via chromosome fusion or intercentromeric recombination.</title>
        <authorList>
            <person name="Coelho M.A."/>
            <person name="David-Palma M."/>
            <person name="Shea T."/>
            <person name="Bowers K."/>
            <person name="McGinley-Smith S."/>
            <person name="Mohammad A.W."/>
            <person name="Gnirke A."/>
            <person name="Yurkov A.M."/>
            <person name="Nowrousian M."/>
            <person name="Sun S."/>
            <person name="Cuomo C.A."/>
            <person name="Heitman J."/>
        </authorList>
    </citation>
    <scope>NUCLEOTIDE SEQUENCE</scope>
    <source>
        <strain evidence="4">CBS 10117</strain>
    </source>
</reference>
<reference evidence="4" key="2">
    <citation type="submission" date="2013-07" db="EMBL/GenBank/DDBJ databases">
        <authorList>
            <consortium name="The Broad Institute Genome Sequencing Platform"/>
            <person name="Cuomo C."/>
            <person name="Litvintseva A."/>
            <person name="Chen Y."/>
            <person name="Heitman J."/>
            <person name="Sun S."/>
            <person name="Springer D."/>
            <person name="Dromer F."/>
            <person name="Young S.K."/>
            <person name="Zeng Q."/>
            <person name="Gargeya S."/>
            <person name="Fitzgerald M."/>
            <person name="Abouelleil A."/>
            <person name="Alvarado L."/>
            <person name="Berlin A.M."/>
            <person name="Chapman S.B."/>
            <person name="Dewar J."/>
            <person name="Goldberg J."/>
            <person name="Griggs A."/>
            <person name="Gujja S."/>
            <person name="Hansen M."/>
            <person name="Howarth C."/>
            <person name="Imamovic A."/>
            <person name="Larimer J."/>
            <person name="McCowan C."/>
            <person name="Murphy C."/>
            <person name="Pearson M."/>
            <person name="Priest M."/>
            <person name="Roberts A."/>
            <person name="Saif S."/>
            <person name="Shea T."/>
            <person name="Sykes S."/>
            <person name="Wortman J."/>
            <person name="Nusbaum C."/>
            <person name="Birren B."/>
        </authorList>
    </citation>
    <scope>NUCLEOTIDE SEQUENCE</scope>
    <source>
        <strain evidence="4">CBS 10117</strain>
    </source>
</reference>
<evidence type="ECO:0000313" key="3">
    <source>
        <dbReference type="EMBL" id="OBR88468.1"/>
    </source>
</evidence>
<feature type="compositionally biased region" description="Polar residues" evidence="2">
    <location>
        <begin position="53"/>
        <end position="67"/>
    </location>
</feature>
<dbReference type="EMBL" id="KI894027">
    <property type="protein sequence ID" value="OBR88468.1"/>
    <property type="molecule type" value="Genomic_DNA"/>
</dbReference>
<feature type="region of interest" description="Disordered" evidence="2">
    <location>
        <begin position="34"/>
        <end position="142"/>
    </location>
</feature>